<feature type="compositionally biased region" description="Basic residues" evidence="2">
    <location>
        <begin position="312"/>
        <end position="323"/>
    </location>
</feature>
<feature type="compositionally biased region" description="Acidic residues" evidence="2">
    <location>
        <begin position="152"/>
        <end position="163"/>
    </location>
</feature>
<feature type="region of interest" description="Disordered" evidence="2">
    <location>
        <begin position="472"/>
        <end position="582"/>
    </location>
</feature>
<feature type="compositionally biased region" description="Basic and acidic residues" evidence="2">
    <location>
        <begin position="1612"/>
        <end position="1662"/>
    </location>
</feature>
<keyword evidence="4" id="KW-1185">Reference proteome</keyword>
<comment type="caution">
    <text evidence="3">The sequence shown here is derived from an EMBL/GenBank/DDBJ whole genome shotgun (WGS) entry which is preliminary data.</text>
</comment>
<name>A0A9P3Q181_LYOSH</name>
<feature type="compositionally biased region" description="Low complexity" evidence="2">
    <location>
        <begin position="1568"/>
        <end position="1590"/>
    </location>
</feature>
<feature type="compositionally biased region" description="Low complexity" evidence="2">
    <location>
        <begin position="537"/>
        <end position="557"/>
    </location>
</feature>
<feature type="region of interest" description="Disordered" evidence="2">
    <location>
        <begin position="391"/>
        <end position="453"/>
    </location>
</feature>
<dbReference type="Proteomes" id="UP001063166">
    <property type="component" value="Unassembled WGS sequence"/>
</dbReference>
<organism evidence="3 4">
    <name type="scientific">Lyophyllum shimeji</name>
    <name type="common">Hon-shimeji</name>
    <name type="synonym">Tricholoma shimeji</name>
    <dbReference type="NCBI Taxonomy" id="47721"/>
    <lineage>
        <taxon>Eukaryota</taxon>
        <taxon>Fungi</taxon>
        <taxon>Dikarya</taxon>
        <taxon>Basidiomycota</taxon>
        <taxon>Agaricomycotina</taxon>
        <taxon>Agaricomycetes</taxon>
        <taxon>Agaricomycetidae</taxon>
        <taxon>Agaricales</taxon>
        <taxon>Tricholomatineae</taxon>
        <taxon>Lyophyllaceae</taxon>
        <taxon>Lyophyllum</taxon>
    </lineage>
</organism>
<evidence type="ECO:0000313" key="3">
    <source>
        <dbReference type="EMBL" id="GLB45763.1"/>
    </source>
</evidence>
<feature type="compositionally biased region" description="Pro residues" evidence="2">
    <location>
        <begin position="1104"/>
        <end position="1118"/>
    </location>
</feature>
<keyword evidence="1" id="KW-0175">Coiled coil</keyword>
<feature type="region of interest" description="Disordered" evidence="2">
    <location>
        <begin position="1538"/>
        <end position="1693"/>
    </location>
</feature>
<evidence type="ECO:0000256" key="1">
    <source>
        <dbReference type="SAM" id="Coils"/>
    </source>
</evidence>
<feature type="compositionally biased region" description="Basic and acidic residues" evidence="2">
    <location>
        <begin position="1018"/>
        <end position="1054"/>
    </location>
</feature>
<feature type="compositionally biased region" description="Polar residues" evidence="2">
    <location>
        <begin position="66"/>
        <end position="85"/>
    </location>
</feature>
<feature type="region of interest" description="Disordered" evidence="2">
    <location>
        <begin position="265"/>
        <end position="325"/>
    </location>
</feature>
<feature type="compositionally biased region" description="Basic and acidic residues" evidence="2">
    <location>
        <begin position="695"/>
        <end position="725"/>
    </location>
</feature>
<feature type="compositionally biased region" description="Basic and acidic residues" evidence="2">
    <location>
        <begin position="121"/>
        <end position="130"/>
    </location>
</feature>
<evidence type="ECO:0000313" key="4">
    <source>
        <dbReference type="Proteomes" id="UP001063166"/>
    </source>
</evidence>
<feature type="compositionally biased region" description="Low complexity" evidence="2">
    <location>
        <begin position="265"/>
        <end position="282"/>
    </location>
</feature>
<protein>
    <submittedName>
        <fullName evidence="3">Uncharacterized protein</fullName>
    </submittedName>
</protein>
<feature type="compositionally biased region" description="Polar residues" evidence="2">
    <location>
        <begin position="1479"/>
        <end position="1499"/>
    </location>
</feature>
<feature type="region of interest" description="Disordered" evidence="2">
    <location>
        <begin position="1006"/>
        <end position="1054"/>
    </location>
</feature>
<feature type="compositionally biased region" description="Gly residues" evidence="2">
    <location>
        <begin position="409"/>
        <end position="441"/>
    </location>
</feature>
<feature type="region of interest" description="Disordered" evidence="2">
    <location>
        <begin position="1261"/>
        <end position="1304"/>
    </location>
</feature>
<evidence type="ECO:0000256" key="2">
    <source>
        <dbReference type="SAM" id="MobiDB-lite"/>
    </source>
</evidence>
<feature type="compositionally biased region" description="Low complexity" evidence="2">
    <location>
        <begin position="1403"/>
        <end position="1424"/>
    </location>
</feature>
<feature type="compositionally biased region" description="Basic and acidic residues" evidence="2">
    <location>
        <begin position="520"/>
        <end position="534"/>
    </location>
</feature>
<accession>A0A9P3Q181</accession>
<feature type="compositionally biased region" description="Basic and acidic residues" evidence="2">
    <location>
        <begin position="850"/>
        <end position="874"/>
    </location>
</feature>
<feature type="region of interest" description="Disordered" evidence="2">
    <location>
        <begin position="623"/>
        <end position="743"/>
    </location>
</feature>
<feature type="compositionally biased region" description="Acidic residues" evidence="2">
    <location>
        <begin position="875"/>
        <end position="906"/>
    </location>
</feature>
<feature type="compositionally biased region" description="Pro residues" evidence="2">
    <location>
        <begin position="178"/>
        <end position="195"/>
    </location>
</feature>
<feature type="region of interest" description="Disordered" evidence="2">
    <location>
        <begin position="1095"/>
        <end position="1184"/>
    </location>
</feature>
<feature type="region of interest" description="Disordered" evidence="2">
    <location>
        <begin position="1402"/>
        <end position="1502"/>
    </location>
</feature>
<sequence>MPLADADVQPQLLTLACRFITHDQWLTTHVHPEWKVKEVKLWILSKCLGVALDSTLHPWVSRTTRRTGSTAHSHTPSSGTPSGQQHYRPASPITFAPEPRRRPISPILFAKGANKGRKGKEKATTSDAGHEIGAGKAASAEGTPTLSSPVDGYEEDDEWDTAEDGGSSFDESELFRDSPPPPLPAPALPPPPSAPMPALPPALNIGKWAKYNTASTAYTLLRFSTGQILEDDMSLEMYDLAPYELLELHAHADVCIMPSTRLLSSSMSTNNHNNNHKSSAASQPLGTVSEHGHHRSTSIYSLSSSPPPPAGHHQHPHPARPTRIRLPPLNRTLLEKYVQPYWEGPVRALRVVWRQPALDVPLSNFANGYGYGYGGVGNAFVDPRAMALGIGHPPAFGSQQHRGRETRQGGSGSGSGSGHGQGQGGAGGFVVGPGGMGGAGAGDRDDPNPTHILPLSSLTAIRGADYLAKSTHLSQTPTTDPHSPSFPPPQHHQHHHSSHLYPYPPSLAPSSKSRNKGKRKDKDKENDKEKEKHSRYSISGSTFPSGGPSSSYASGSDTDSDLHRHQHHDPHPGGGGRVGGAKMIGDEAIDDLRIVCVKFRSADRLKKVLVSKVDGVATYRYVSGSEERKEKERAREGEGEGGSRMGVTTVISAGDGKGKEKKKDKKGKEKEKEKERKRKEKDGKAKGRAKVVLPWERDDKDKEKEKEKRDWISAFSVKKDKDKDKHRERKARTKDKERGGMVLGGMGMGLGLGLGLAVGVQDAKERFMLERAREKQLERGREERERERERAALSEADAEASITFARRSGEGMTSSDSEEEPVAVRTLEEGQSEVWGGPIPEEVAEAEAEEGGKVEDADKDRDKAEEVEELKDAPSDADDPDADADADADADGEGEGEPDADTDTDSDSPTSHAHHTARPSISSHAHPHAELTGVVVASDDEAAAESEAWSSPVFAHTDDSPDGGLSDGDWSEVGVGMGKAADAYRYGYRYGYRYESAEAARWGVGTTEGTTEPWPEQESVHEEEDRVEKEKANLERRKEKERARKLEEEKEKEKAEWIVLDMGNDPAFSSFLRVLHRHLSPPMSSSFVTQAPNFTSATATSTPTPTPTPTPFPSPVSPRPSGSSVPPFQWAGFSAHDKDDEAGHATTHTSHDVEPPSPVSTSSHSDRFHYAHPHHPPALAELSRPAVTGPKTLGVLPYPEWRMEVAQRAQRAGMGDIGRAMKWVLWQCNTQLELDLQEVLNRDADDEKTSAEIRRKRRETMSLKHRRRSTTSHASTITRGSRGKTQAALGALPEPEQSSSSVTVYDSDFSEDTGKMIGMSDSEEGSEAEWQGWMADLHRQHQAEAQKKREEEAEKRRAALAQAMKGSDEELFAPPKNVEEDRRQIRELRMRYEPSAVVTTMHAAAPTSQSTPSATLYSASSSESLSRRHRAMSFSPVDRSSSPAGTSSHSHHGHNYSQSTSPLSNQVFRKPPLPAGSGLSHSTSMYATGLRSDSGTADQNMRRPSMPIITADQTYSLLQGSVISPHASILRSPTASNFSFPAPQRPPTSPSPIFSPDWSFEKEKPLASSSSRTNASHSSMPRRASSAGLVSMGGVGGSLGRSSSVIARPGLLKKDATKEAERLKEKEKRVKEKEDKAKEKEKKAKEKERANDLEKESKEARKLQRPKLSLATSSTHTLVTQPATSQVKSPTAAEMGRSIMRRVKSGSSLNAAVVLEEGRPTSPTEEGSAAPQASKKKRTVLVNRIVRGLDSAMDFVDGK</sequence>
<dbReference type="PANTHER" id="PTHR36812">
    <property type="entry name" value="NEUROFILAMENT TRIPLET M PROTEIN-LIKE PROTEIN"/>
    <property type="match status" value="1"/>
</dbReference>
<feature type="compositionally biased region" description="Polar residues" evidence="2">
    <location>
        <begin position="1670"/>
        <end position="1689"/>
    </location>
</feature>
<reference evidence="3" key="1">
    <citation type="submission" date="2022-07" db="EMBL/GenBank/DDBJ databases">
        <title>The genome of Lyophyllum shimeji provides insight into the initial evolution of ectomycorrhizal fungal genome.</title>
        <authorList>
            <person name="Kobayashi Y."/>
            <person name="Shibata T."/>
            <person name="Hirakawa H."/>
            <person name="Shigenobu S."/>
            <person name="Nishiyama T."/>
            <person name="Yamada A."/>
            <person name="Hasebe M."/>
            <person name="Kawaguchi M."/>
        </authorList>
    </citation>
    <scope>NUCLEOTIDE SEQUENCE</scope>
    <source>
        <strain evidence="3">AT787</strain>
    </source>
</reference>
<dbReference type="PANTHER" id="PTHR36812:SF9">
    <property type="entry name" value="MYB-LIKE PROTEIN X ISOFORM X1"/>
    <property type="match status" value="1"/>
</dbReference>
<feature type="region of interest" description="Disordered" evidence="2">
    <location>
        <begin position="64"/>
        <end position="195"/>
    </location>
</feature>
<feature type="compositionally biased region" description="Basic residues" evidence="2">
    <location>
        <begin position="1261"/>
        <end position="1270"/>
    </location>
</feature>
<proteinExistence type="predicted"/>
<feature type="region of interest" description="Disordered" evidence="2">
    <location>
        <begin position="1717"/>
        <end position="1737"/>
    </location>
</feature>
<dbReference type="OrthoDB" id="3225203at2759"/>
<feature type="compositionally biased region" description="Basic and acidic residues" evidence="2">
    <location>
        <begin position="774"/>
        <end position="792"/>
    </location>
</feature>
<feature type="compositionally biased region" description="Basic and acidic residues" evidence="2">
    <location>
        <begin position="666"/>
        <end position="685"/>
    </location>
</feature>
<dbReference type="EMBL" id="BRPK01000028">
    <property type="protein sequence ID" value="GLB45763.1"/>
    <property type="molecule type" value="Genomic_DNA"/>
</dbReference>
<feature type="region of interest" description="Disordered" evidence="2">
    <location>
        <begin position="774"/>
        <end position="971"/>
    </location>
</feature>
<feature type="coiled-coil region" evidence="1">
    <location>
        <begin position="1334"/>
        <end position="1370"/>
    </location>
</feature>
<feature type="compositionally biased region" description="Basic and acidic residues" evidence="2">
    <location>
        <begin position="1135"/>
        <end position="1154"/>
    </location>
</feature>
<gene>
    <name evidence="3" type="ORF">LshimejAT787_2800080</name>
</gene>
<feature type="compositionally biased region" description="Basic and acidic residues" evidence="2">
    <location>
        <begin position="625"/>
        <end position="638"/>
    </location>
</feature>